<comment type="caution">
    <text evidence="1">The sequence shown here is derived from an EMBL/GenBank/DDBJ whole genome shotgun (WGS) entry which is preliminary data.</text>
</comment>
<organism evidence="1">
    <name type="scientific">Ophidiomyces ophidiicola</name>
    <dbReference type="NCBI Taxonomy" id="1387563"/>
    <lineage>
        <taxon>Eukaryota</taxon>
        <taxon>Fungi</taxon>
        <taxon>Dikarya</taxon>
        <taxon>Ascomycota</taxon>
        <taxon>Pezizomycotina</taxon>
        <taxon>Eurotiomycetes</taxon>
        <taxon>Eurotiomycetidae</taxon>
        <taxon>Onygenales</taxon>
        <taxon>Onygenaceae</taxon>
        <taxon>Ophidiomyces</taxon>
    </lineage>
</organism>
<reference evidence="1" key="1">
    <citation type="journal article" date="2022" name="bioRxiv">
        <title>Population genetic analysis of Ophidiomyces ophidiicola, the causative agent of snake fungal disease, indicates recent introductions to the USA.</title>
        <authorList>
            <person name="Ladner J.T."/>
            <person name="Palmer J.M."/>
            <person name="Ettinger C.L."/>
            <person name="Stajich J.E."/>
            <person name="Farrell T.M."/>
            <person name="Glorioso B.M."/>
            <person name="Lawson B."/>
            <person name="Price S.J."/>
            <person name="Stengle A.G."/>
            <person name="Grear D.A."/>
            <person name="Lorch J.M."/>
        </authorList>
    </citation>
    <scope>NUCLEOTIDE SEQUENCE</scope>
    <source>
        <strain evidence="1">NWHC 24266-5</strain>
    </source>
</reference>
<sequence length="756" mass="82266">MESQLPATTERVIRDSPLPPDPECHTVFNPPQWTTLLSIADTIIPSIRRAKSAVPARHQVVADPSYDAGISQLVGPLNDPDRTALAENYLEENAVALPGFKQGLCRTIALYVPPNTRQELLKLLSLLNNSAFSFITTGSATPFHLQPLEIRQSILRSWETSYLSALRRAHRSLVALCHRSWIASSPTLPLILGMPQVPIHGKMTRGYPYTFIQVPPGENPEVIDTDVVIVGSGCGAGVAAKNLAEAGYRVIVVEKSYHFSEDHYPMSCSQGLVHMYANGGAEISDDGSTTIISGSTWGGGGTVNWSASLQTQSFVRQEWAKSGLDFFTSTAFQNSLDRVCACMGVSTDHIHHNPGNKVIVDGARKLGYTAKSVPQNTGNKEHDCGYCGMGCQSSVKQGPAVSFLADAARAGATFIEGYEVKRVLFGRHTSKGKKVVAGVQGIWRSRDSNGMTSADPVVKRQLIIKARKVVVSCGSLQSPLLLLRSGLKNPQIGRNLYLHPVTITTAVYEQETRPWEGSILTSLVSDFENLHGTGYGTKIESIAMLPSFILPIFAWRNSLDYKLMAANLRYMSGFISLTRDKYPGAVYPDPVDGRCRITYTPSSHDRKNMVEGVIASAKIAYISGAKEIRTSCHAIPPFVRSKNDTGGSTEQGINDAAFQAWIKQFQRNDPLPLWGTSFASAHQMGTCRMDTSPKNGVVDPLARVWGTDGLYVMDASIFPSASGVNPMVTTMAISDWASRRLAEAIQKENSIVSSRL</sequence>
<gene>
    <name evidence="1" type="ORF">LOY88_005820</name>
</gene>
<dbReference type="EMBL" id="JALBCA010000113">
    <property type="protein sequence ID" value="KAI2382673.1"/>
    <property type="molecule type" value="Genomic_DNA"/>
</dbReference>
<name>A0ACB8USP5_9EURO</name>
<proteinExistence type="predicted"/>
<accession>A0ACB8USP5</accession>
<evidence type="ECO:0000313" key="1">
    <source>
        <dbReference type="EMBL" id="KAI2382673.1"/>
    </source>
</evidence>
<protein>
    <submittedName>
        <fullName evidence="1">Uncharacterized protein</fullName>
    </submittedName>
</protein>